<evidence type="ECO:0000313" key="3">
    <source>
        <dbReference type="Proteomes" id="UP001500542"/>
    </source>
</evidence>
<keyword evidence="3" id="KW-1185">Reference proteome</keyword>
<dbReference type="RefSeq" id="WP_343978994.1">
    <property type="nucleotide sequence ID" value="NZ_BAAAHK010000017.1"/>
</dbReference>
<dbReference type="SUPFAM" id="SSF53474">
    <property type="entry name" value="alpha/beta-Hydrolases"/>
    <property type="match status" value="1"/>
</dbReference>
<comment type="caution">
    <text evidence="2">The sequence shown here is derived from an EMBL/GenBank/DDBJ whole genome shotgun (WGS) entry which is preliminary data.</text>
</comment>
<evidence type="ECO:0000313" key="2">
    <source>
        <dbReference type="EMBL" id="GAA0956027.1"/>
    </source>
</evidence>
<dbReference type="PANTHER" id="PTHR43329">
    <property type="entry name" value="EPOXIDE HYDROLASE"/>
    <property type="match status" value="1"/>
</dbReference>
<dbReference type="InterPro" id="IPR000073">
    <property type="entry name" value="AB_hydrolase_1"/>
</dbReference>
<protein>
    <recommendedName>
        <fullName evidence="1">AB hydrolase-1 domain-containing protein</fullName>
    </recommendedName>
</protein>
<gene>
    <name evidence="2" type="ORF">GCM10009554_64870</name>
</gene>
<organism evidence="2 3">
    <name type="scientific">Kribbella koreensis</name>
    <dbReference type="NCBI Taxonomy" id="57909"/>
    <lineage>
        <taxon>Bacteria</taxon>
        <taxon>Bacillati</taxon>
        <taxon>Actinomycetota</taxon>
        <taxon>Actinomycetes</taxon>
        <taxon>Propionibacteriales</taxon>
        <taxon>Kribbellaceae</taxon>
        <taxon>Kribbella</taxon>
    </lineage>
</organism>
<reference evidence="2 3" key="1">
    <citation type="journal article" date="2019" name="Int. J. Syst. Evol. Microbiol.">
        <title>The Global Catalogue of Microorganisms (GCM) 10K type strain sequencing project: providing services to taxonomists for standard genome sequencing and annotation.</title>
        <authorList>
            <consortium name="The Broad Institute Genomics Platform"/>
            <consortium name="The Broad Institute Genome Sequencing Center for Infectious Disease"/>
            <person name="Wu L."/>
            <person name="Ma J."/>
        </authorList>
    </citation>
    <scope>NUCLEOTIDE SEQUENCE [LARGE SCALE GENOMIC DNA]</scope>
    <source>
        <strain evidence="2 3">JCM 10977</strain>
    </source>
</reference>
<dbReference type="Gene3D" id="3.40.50.1820">
    <property type="entry name" value="alpha/beta hydrolase"/>
    <property type="match status" value="1"/>
</dbReference>
<dbReference type="Proteomes" id="UP001500542">
    <property type="component" value="Unassembled WGS sequence"/>
</dbReference>
<name>A0ABN1RF57_9ACTN</name>
<feature type="domain" description="AB hydrolase-1" evidence="1">
    <location>
        <begin position="23"/>
        <end position="131"/>
    </location>
</feature>
<proteinExistence type="predicted"/>
<accession>A0ABN1RF57</accession>
<evidence type="ECO:0000259" key="1">
    <source>
        <dbReference type="Pfam" id="PF00561"/>
    </source>
</evidence>
<dbReference type="EMBL" id="BAAAHK010000017">
    <property type="protein sequence ID" value="GAA0956027.1"/>
    <property type="molecule type" value="Genomic_DNA"/>
</dbReference>
<dbReference type="InterPro" id="IPR029058">
    <property type="entry name" value="AB_hydrolase_fold"/>
</dbReference>
<dbReference type="Pfam" id="PF00561">
    <property type="entry name" value="Abhydrolase_1"/>
    <property type="match status" value="1"/>
</dbReference>
<sequence length="287" mass="32642">MPYVTSADGTRIAVYEYGEPTAPVLIAVHGYPDNATLWEPVALRLAEHFRVITYDVRGAGESDQPRQRAAYRLERLEEDFTAVLDTVSPEQPVQLLAHDWGSIQSWHFVTSERLLGRIDSFVSISGPSLDHVGYFLRSRWRSWEGLKQLMHSWYVFYFQLPWLPERGWRKGWAHRVFGRLERSAGGTASAEGERSLGDYVNGLNLYRANVLQRLARPRERRTGVPVLAVSPDGDAFVTTPLQTDVARWAPNLSVQVVRGGHWMPRNDPGLVARLTLEHTRRVAGWRA</sequence>